<dbReference type="SUPFAM" id="SSF50249">
    <property type="entry name" value="Nucleic acid-binding proteins"/>
    <property type="match status" value="1"/>
</dbReference>
<dbReference type="InterPro" id="IPR022002">
    <property type="entry name" value="ChsH2_Znr"/>
</dbReference>
<dbReference type="InterPro" id="IPR052513">
    <property type="entry name" value="Thioester_dehydratase-like"/>
</dbReference>
<reference evidence="3" key="1">
    <citation type="submission" date="2023-07" db="EMBL/GenBank/DDBJ databases">
        <title>Sorghum-associated microbial communities from plants grown in Nebraska, USA.</title>
        <authorList>
            <person name="Schachtman D."/>
        </authorList>
    </citation>
    <scope>NUCLEOTIDE SEQUENCE</scope>
    <source>
        <strain evidence="3">DS3315</strain>
    </source>
</reference>
<evidence type="ECO:0000259" key="1">
    <source>
        <dbReference type="Pfam" id="PF01796"/>
    </source>
</evidence>
<dbReference type="InterPro" id="IPR002878">
    <property type="entry name" value="ChsH2_C"/>
</dbReference>
<comment type="caution">
    <text evidence="3">The sequence shown here is derived from an EMBL/GenBank/DDBJ whole genome shotgun (WGS) entry which is preliminary data.</text>
</comment>
<dbReference type="InterPro" id="IPR012340">
    <property type="entry name" value="NA-bd_OB-fold"/>
</dbReference>
<feature type="domain" description="ChsH2 rubredoxin-like zinc ribbon" evidence="2">
    <location>
        <begin position="28"/>
        <end position="53"/>
    </location>
</feature>
<dbReference type="Proteomes" id="UP001224845">
    <property type="component" value="Unassembled WGS sequence"/>
</dbReference>
<dbReference type="AlphaFoldDB" id="A0AAW8EPQ8"/>
<feature type="domain" description="ChsH2 C-terminal OB-fold" evidence="1">
    <location>
        <begin position="65"/>
        <end position="128"/>
    </location>
</feature>
<evidence type="ECO:0000259" key="2">
    <source>
        <dbReference type="Pfam" id="PF12172"/>
    </source>
</evidence>
<dbReference type="PANTHER" id="PTHR34075">
    <property type="entry name" value="BLR3430 PROTEIN"/>
    <property type="match status" value="1"/>
</dbReference>
<proteinExistence type="predicted"/>
<dbReference type="EMBL" id="JAUSRV010000020">
    <property type="protein sequence ID" value="MDP9974861.1"/>
    <property type="molecule type" value="Genomic_DNA"/>
</dbReference>
<protein>
    <submittedName>
        <fullName evidence="3">OB-fold protein</fullName>
    </submittedName>
</protein>
<name>A0AAW8EPQ8_VARPD</name>
<dbReference type="Pfam" id="PF01796">
    <property type="entry name" value="OB_ChsH2_C"/>
    <property type="match status" value="1"/>
</dbReference>
<dbReference type="Pfam" id="PF12172">
    <property type="entry name" value="zf-ChsH2"/>
    <property type="match status" value="1"/>
</dbReference>
<evidence type="ECO:0000313" key="3">
    <source>
        <dbReference type="EMBL" id="MDP9974861.1"/>
    </source>
</evidence>
<gene>
    <name evidence="3" type="ORF">J2W39_006145</name>
</gene>
<organism evidence="3 4">
    <name type="scientific">Variovorax paradoxus</name>
    <dbReference type="NCBI Taxonomy" id="34073"/>
    <lineage>
        <taxon>Bacteria</taxon>
        <taxon>Pseudomonadati</taxon>
        <taxon>Pseudomonadota</taxon>
        <taxon>Betaproteobacteria</taxon>
        <taxon>Burkholderiales</taxon>
        <taxon>Comamonadaceae</taxon>
        <taxon>Variovorax</taxon>
    </lineage>
</organism>
<dbReference type="PANTHER" id="PTHR34075:SF5">
    <property type="entry name" value="BLR3430 PROTEIN"/>
    <property type="match status" value="1"/>
</dbReference>
<sequence>MSEIKTEPKKPVRPLPRPDIYTKTAPFWEAANEGKLLLQYCKDSGKYQWFPRAGSVHSGKRNIEWRQASGRGTVYSYTVSVAAWPGHEDRVPYTCAYVELEEGVRILANLFNVKAEDVKIGMPVKLMFERLSEKFNYPAFEPV</sequence>
<accession>A0AAW8EPQ8</accession>
<dbReference type="RefSeq" id="WP_307596896.1">
    <property type="nucleotide sequence ID" value="NZ_JAUSRV010000020.1"/>
</dbReference>
<evidence type="ECO:0000313" key="4">
    <source>
        <dbReference type="Proteomes" id="UP001224845"/>
    </source>
</evidence>